<name>A0A0E9X3H0_ANGAN</name>
<evidence type="ECO:0000313" key="1">
    <source>
        <dbReference type="EMBL" id="JAH97139.1"/>
    </source>
</evidence>
<organism evidence="1">
    <name type="scientific">Anguilla anguilla</name>
    <name type="common">European freshwater eel</name>
    <name type="synonym">Muraena anguilla</name>
    <dbReference type="NCBI Taxonomy" id="7936"/>
    <lineage>
        <taxon>Eukaryota</taxon>
        <taxon>Metazoa</taxon>
        <taxon>Chordata</taxon>
        <taxon>Craniata</taxon>
        <taxon>Vertebrata</taxon>
        <taxon>Euteleostomi</taxon>
        <taxon>Actinopterygii</taxon>
        <taxon>Neopterygii</taxon>
        <taxon>Teleostei</taxon>
        <taxon>Anguilliformes</taxon>
        <taxon>Anguillidae</taxon>
        <taxon>Anguilla</taxon>
    </lineage>
</organism>
<protein>
    <submittedName>
        <fullName evidence="1">Uncharacterized protein</fullName>
    </submittedName>
</protein>
<dbReference type="EMBL" id="GBXM01011438">
    <property type="protein sequence ID" value="JAH97139.1"/>
    <property type="molecule type" value="Transcribed_RNA"/>
</dbReference>
<reference evidence="1" key="2">
    <citation type="journal article" date="2015" name="Fish Shellfish Immunol.">
        <title>Early steps in the European eel (Anguilla anguilla)-Vibrio vulnificus interaction in the gills: Role of the RtxA13 toxin.</title>
        <authorList>
            <person name="Callol A."/>
            <person name="Pajuelo D."/>
            <person name="Ebbesson L."/>
            <person name="Teles M."/>
            <person name="MacKenzie S."/>
            <person name="Amaro C."/>
        </authorList>
    </citation>
    <scope>NUCLEOTIDE SEQUENCE</scope>
</reference>
<proteinExistence type="predicted"/>
<dbReference type="AlphaFoldDB" id="A0A0E9X3H0"/>
<accession>A0A0E9X3H0</accession>
<reference evidence="1" key="1">
    <citation type="submission" date="2014-11" db="EMBL/GenBank/DDBJ databases">
        <authorList>
            <person name="Amaro Gonzalez C."/>
        </authorList>
    </citation>
    <scope>NUCLEOTIDE SEQUENCE</scope>
</reference>
<sequence length="34" mass="3773">MGETMGKHTPKMRILFGDTPCWSCCRVSDPCLAT</sequence>